<dbReference type="Proteomes" id="UP000324222">
    <property type="component" value="Unassembled WGS sequence"/>
</dbReference>
<dbReference type="EMBL" id="VSRR010003508">
    <property type="protein sequence ID" value="MPC36403.1"/>
    <property type="molecule type" value="Genomic_DNA"/>
</dbReference>
<organism evidence="1 2">
    <name type="scientific">Portunus trituberculatus</name>
    <name type="common">Swimming crab</name>
    <name type="synonym">Neptunus trituberculatus</name>
    <dbReference type="NCBI Taxonomy" id="210409"/>
    <lineage>
        <taxon>Eukaryota</taxon>
        <taxon>Metazoa</taxon>
        <taxon>Ecdysozoa</taxon>
        <taxon>Arthropoda</taxon>
        <taxon>Crustacea</taxon>
        <taxon>Multicrustacea</taxon>
        <taxon>Malacostraca</taxon>
        <taxon>Eumalacostraca</taxon>
        <taxon>Eucarida</taxon>
        <taxon>Decapoda</taxon>
        <taxon>Pleocyemata</taxon>
        <taxon>Brachyura</taxon>
        <taxon>Eubrachyura</taxon>
        <taxon>Portunoidea</taxon>
        <taxon>Portunidae</taxon>
        <taxon>Portuninae</taxon>
        <taxon>Portunus</taxon>
    </lineage>
</organism>
<comment type="caution">
    <text evidence="1">The sequence shown here is derived from an EMBL/GenBank/DDBJ whole genome shotgun (WGS) entry which is preliminary data.</text>
</comment>
<sequence length="87" mass="9666">MLVGETFQFSNCYFTQANLMEKGHPGYTDTITVNMYLHKPVAITEHCPPPASASDSDNIVQILCQQSGLTRSIRLQLRQVQLANGLL</sequence>
<accession>A0A5B7EU26</accession>
<protein>
    <submittedName>
        <fullName evidence="1">Uncharacterized protein</fullName>
    </submittedName>
</protein>
<evidence type="ECO:0000313" key="2">
    <source>
        <dbReference type="Proteomes" id="UP000324222"/>
    </source>
</evidence>
<name>A0A5B7EU26_PORTR</name>
<evidence type="ECO:0000313" key="1">
    <source>
        <dbReference type="EMBL" id="MPC36403.1"/>
    </source>
</evidence>
<reference evidence="1 2" key="1">
    <citation type="submission" date="2019-05" db="EMBL/GenBank/DDBJ databases">
        <title>Another draft genome of Portunus trituberculatus and its Hox gene families provides insights of decapod evolution.</title>
        <authorList>
            <person name="Jeong J.-H."/>
            <person name="Song I."/>
            <person name="Kim S."/>
            <person name="Choi T."/>
            <person name="Kim D."/>
            <person name="Ryu S."/>
            <person name="Kim W."/>
        </authorList>
    </citation>
    <scope>NUCLEOTIDE SEQUENCE [LARGE SCALE GENOMIC DNA]</scope>
    <source>
        <tissue evidence="1">Muscle</tissue>
    </source>
</reference>
<proteinExistence type="predicted"/>
<gene>
    <name evidence="1" type="ORF">E2C01_029860</name>
</gene>
<dbReference type="AlphaFoldDB" id="A0A5B7EU26"/>
<keyword evidence="2" id="KW-1185">Reference proteome</keyword>